<proteinExistence type="predicted"/>
<evidence type="ECO:0000313" key="2">
    <source>
        <dbReference type="Proteomes" id="UP001595766"/>
    </source>
</evidence>
<accession>A0ABV8EKA8</accession>
<name>A0ABV8EKA8_9BACT</name>
<sequence>MGNPWGLELTGLGFQASGMKVNKYLYNGKEYIEDNGLRYYDYRARMYDPAIGRWSVIDPLSEQMRRHSHYNYAFNNPIRFIDPDGMAPNDVIDKLLVSAKNYVTNTTNQVLKETSIAVVKGIKEFVHNIDVEATPYTKGEVTSTMGGRFAGKVEGLGVDVDAGSVELAS</sequence>
<dbReference type="InterPro" id="IPR022385">
    <property type="entry name" value="Rhs_assc_core"/>
</dbReference>
<keyword evidence="2" id="KW-1185">Reference proteome</keyword>
<dbReference type="RefSeq" id="WP_376856765.1">
    <property type="nucleotide sequence ID" value="NZ_JBHSAV010000032.1"/>
</dbReference>
<dbReference type="PANTHER" id="PTHR32305:SF15">
    <property type="entry name" value="PROTEIN RHSA-RELATED"/>
    <property type="match status" value="1"/>
</dbReference>
<comment type="caution">
    <text evidence="1">The sequence shown here is derived from an EMBL/GenBank/DDBJ whole genome shotgun (WGS) entry which is preliminary data.</text>
</comment>
<feature type="non-terminal residue" evidence="1">
    <location>
        <position position="169"/>
    </location>
</feature>
<organism evidence="1 2">
    <name type="scientific">Belliella kenyensis</name>
    <dbReference type="NCBI Taxonomy" id="1472724"/>
    <lineage>
        <taxon>Bacteria</taxon>
        <taxon>Pseudomonadati</taxon>
        <taxon>Bacteroidota</taxon>
        <taxon>Cytophagia</taxon>
        <taxon>Cytophagales</taxon>
        <taxon>Cyclobacteriaceae</taxon>
        <taxon>Belliella</taxon>
    </lineage>
</organism>
<gene>
    <name evidence="1" type="ORF">ACFOUP_08760</name>
</gene>
<dbReference type="Gene3D" id="2.180.10.10">
    <property type="entry name" value="RHS repeat-associated core"/>
    <property type="match status" value="1"/>
</dbReference>
<dbReference type="PANTHER" id="PTHR32305">
    <property type="match status" value="1"/>
</dbReference>
<dbReference type="InterPro" id="IPR050708">
    <property type="entry name" value="T6SS_VgrG/RHS"/>
</dbReference>
<reference evidence="2" key="1">
    <citation type="journal article" date="2019" name="Int. J. Syst. Evol. Microbiol.">
        <title>The Global Catalogue of Microorganisms (GCM) 10K type strain sequencing project: providing services to taxonomists for standard genome sequencing and annotation.</title>
        <authorList>
            <consortium name="The Broad Institute Genomics Platform"/>
            <consortium name="The Broad Institute Genome Sequencing Center for Infectious Disease"/>
            <person name="Wu L."/>
            <person name="Ma J."/>
        </authorList>
    </citation>
    <scope>NUCLEOTIDE SEQUENCE [LARGE SCALE GENOMIC DNA]</scope>
    <source>
        <strain evidence="2">CECT 8551</strain>
    </source>
</reference>
<dbReference type="NCBIfam" id="TIGR03696">
    <property type="entry name" value="Rhs_assc_core"/>
    <property type="match status" value="1"/>
</dbReference>
<dbReference type="Proteomes" id="UP001595766">
    <property type="component" value="Unassembled WGS sequence"/>
</dbReference>
<protein>
    <submittedName>
        <fullName evidence="1">RHS repeat-associated core domain-containing protein</fullName>
    </submittedName>
</protein>
<evidence type="ECO:0000313" key="1">
    <source>
        <dbReference type="EMBL" id="MFC3976464.1"/>
    </source>
</evidence>
<dbReference type="EMBL" id="JBHSAV010000032">
    <property type="protein sequence ID" value="MFC3976464.1"/>
    <property type="molecule type" value="Genomic_DNA"/>
</dbReference>